<gene>
    <name evidence="1" type="ORF">MARGE09_P3521</name>
</gene>
<evidence type="ECO:0000313" key="1">
    <source>
        <dbReference type="EMBL" id="BCD99320.1"/>
    </source>
</evidence>
<dbReference type="Pfam" id="PF07793">
    <property type="entry name" value="DUF1631"/>
    <property type="match status" value="1"/>
</dbReference>
<name>A0AAN1WKL9_9GAMM</name>
<keyword evidence="2" id="KW-1185">Reference proteome</keyword>
<dbReference type="AlphaFoldDB" id="A0AAN1WKL9"/>
<evidence type="ECO:0008006" key="3">
    <source>
        <dbReference type="Google" id="ProtNLM"/>
    </source>
</evidence>
<dbReference type="EMBL" id="AP023086">
    <property type="protein sequence ID" value="BCD99320.1"/>
    <property type="molecule type" value="Genomic_DNA"/>
</dbReference>
<organism evidence="1 2">
    <name type="scientific">Marinagarivorans cellulosilyticus</name>
    <dbReference type="NCBI Taxonomy" id="2721545"/>
    <lineage>
        <taxon>Bacteria</taxon>
        <taxon>Pseudomonadati</taxon>
        <taxon>Pseudomonadota</taxon>
        <taxon>Gammaproteobacteria</taxon>
        <taxon>Cellvibrionales</taxon>
        <taxon>Cellvibrionaceae</taxon>
        <taxon>Marinagarivorans</taxon>
    </lineage>
</organism>
<evidence type="ECO:0000313" key="2">
    <source>
        <dbReference type="Proteomes" id="UP001320119"/>
    </source>
</evidence>
<dbReference type="Proteomes" id="UP001320119">
    <property type="component" value="Chromosome"/>
</dbReference>
<reference evidence="1 2" key="1">
    <citation type="journal article" date="2022" name="IScience">
        <title>An ultrasensitive nanofiber-based assay for enzymatic hydrolysis and deep-sea microbial degradation of cellulose.</title>
        <authorList>
            <person name="Tsudome M."/>
            <person name="Tachioka M."/>
            <person name="Miyazaki M."/>
            <person name="Uchimura K."/>
            <person name="Tsuda M."/>
            <person name="Takaki Y."/>
            <person name="Deguchi S."/>
        </authorList>
    </citation>
    <scope>NUCLEOTIDE SEQUENCE [LARGE SCALE GENOMIC DNA]</scope>
    <source>
        <strain evidence="1 2">GE09</strain>
    </source>
</reference>
<dbReference type="InterPro" id="IPR012434">
    <property type="entry name" value="DUF1631"/>
</dbReference>
<dbReference type="KEGG" id="marq:MARGE09_P3521"/>
<accession>A0AAN1WKL9</accession>
<protein>
    <recommendedName>
        <fullName evidence="3">DUF1631 domain-containing protein</fullName>
    </recommendedName>
</protein>
<dbReference type="RefSeq" id="WP_236984490.1">
    <property type="nucleotide sequence ID" value="NZ_AP023086.1"/>
</dbReference>
<proteinExistence type="predicted"/>
<sequence length="743" mass="82690">MTEAAKAVTNVIALNPILSPQERANLGKLPSALTCLNQKTRMVLEALLNHCFEQCNDSIFHAADCATSTDIQNQLFDANRLLRAQQPHFCQHFLGGIDIAFSQLVDNHNKSNAPTSNTEATDSASRWSINLEKLENETIAQNKNRLASISTRIQGVLTAHNIEQHSSNDAHQTNPLHPTVLSRLYSTQITRLQLPAPAMQCISDVFQASLFDQLHNIYQAVDNLLDQIGVAKAKEFDKHFSSKHISQLSQRQPKNTAPLNEVTASILDSVLGEKKPAKLVTRKELITIIQVAQRELSSATALESSTCMTQLLQQTQKRLNISGELCNHDQELIKLIGVMFEVVTRNDNLEPMTKGYINRLQVTTIKVALLDKTFLINNQHPARSLLNELVLAGLGWQQKQDPHLKSETIRTLDRITHNIVENYGTDITIFIEALAVLRKTLNNERQQLSLLGIRLHGSAQGKAKAKETELITDTLIAKILNTANAAPVVHAFATKLWRNVMLVTAMRDSITSPKWLAHIHLLEDICHLTTACTNTADKIERSNALPKAMQYIQQALTTCAHNAFDTAEILEELHRTLCSCLKGKPAPTHYQLKNSHQNEAPAPGSLEVSPKTNRVLKSQYQTTAATPASANTAQPKTEQDTPADALLREQVAQFPRGALFNWEAPDKGTIRCQLAAIIKQTNRYIFINRNGIKVIDMAIDDVITAIKSEQLIPLENNRVFDKALEEVVTGLRRNQTDSISNRQ</sequence>